<dbReference type="CDD" id="cd02932">
    <property type="entry name" value="OYE_YqiM_FMN"/>
    <property type="match status" value="1"/>
</dbReference>
<comment type="cofactor">
    <cofactor evidence="1">
        <name>FMN</name>
        <dbReference type="ChEBI" id="CHEBI:58210"/>
    </cofactor>
</comment>
<dbReference type="PANTHER" id="PTHR43303">
    <property type="entry name" value="NADPH DEHYDROGENASE C23G7.10C-RELATED"/>
    <property type="match status" value="1"/>
</dbReference>
<sequence length="366" mass="38934">MSALFTPLTVRELALRNRLWVPALCQYTVEKKDGVPTDWHLVHLGAMASGGAGLVIAEATAVVPDGRISDEDTGIWNDEQAAAWARVTAFIHSQGAAAGMQLAHAGRKASVWPEWGHDRHGTMSIEDGGWQTASASAEAFGEYDAPVALDQDGIEGIVAAFAAAAVRSVEAGFDVVEVHAAHGYLIHQFLSPLSNRRTDAHGGPLENRARLLLDIVRAVRAAVGEAVPVFVRFSATDYAEGGWNREQTAVVAGWARDAGADLFDISSGGNLSGVRIPLGPGYQVPFAEFVKEQAGVPVAAVGLITDAEQAEEIVASGQADAVLLGRAFMRDPHFGLRAAFELGLEDDALWPQQYLRARPQVSGGQW</sequence>
<organism evidence="7 8">
    <name type="scientific">Orlajensenia flava</name>
    <dbReference type="NCBI Taxonomy" id="2565934"/>
    <lineage>
        <taxon>Bacteria</taxon>
        <taxon>Bacillati</taxon>
        <taxon>Actinomycetota</taxon>
        <taxon>Actinomycetes</taxon>
        <taxon>Micrococcales</taxon>
        <taxon>Microbacteriaceae</taxon>
        <taxon>Orlajensenia</taxon>
    </lineage>
</organism>
<dbReference type="GO" id="GO:0010181">
    <property type="term" value="F:FMN binding"/>
    <property type="evidence" value="ECO:0007669"/>
    <property type="project" value="InterPro"/>
</dbReference>
<feature type="domain" description="NADH:flavin oxidoreductase/NADH oxidase N-terminal" evidence="6">
    <location>
        <begin position="4"/>
        <end position="339"/>
    </location>
</feature>
<evidence type="ECO:0000313" key="7">
    <source>
        <dbReference type="EMBL" id="THG35676.1"/>
    </source>
</evidence>
<evidence type="ECO:0000256" key="5">
    <source>
        <dbReference type="ARBA" id="ARBA00023002"/>
    </source>
</evidence>
<evidence type="ECO:0000256" key="3">
    <source>
        <dbReference type="ARBA" id="ARBA00022643"/>
    </source>
</evidence>
<keyword evidence="5" id="KW-0560">Oxidoreductase</keyword>
<dbReference type="Proteomes" id="UP000307380">
    <property type="component" value="Unassembled WGS sequence"/>
</dbReference>
<dbReference type="AlphaFoldDB" id="A0A4S4G0N3"/>
<evidence type="ECO:0000256" key="2">
    <source>
        <dbReference type="ARBA" id="ARBA00022630"/>
    </source>
</evidence>
<keyword evidence="8" id="KW-1185">Reference proteome</keyword>
<dbReference type="EMBL" id="SSSN01000003">
    <property type="protein sequence ID" value="THG35676.1"/>
    <property type="molecule type" value="Genomic_DNA"/>
</dbReference>
<evidence type="ECO:0000259" key="6">
    <source>
        <dbReference type="Pfam" id="PF00724"/>
    </source>
</evidence>
<evidence type="ECO:0000313" key="8">
    <source>
        <dbReference type="Proteomes" id="UP000307380"/>
    </source>
</evidence>
<dbReference type="SUPFAM" id="SSF51395">
    <property type="entry name" value="FMN-linked oxidoreductases"/>
    <property type="match status" value="1"/>
</dbReference>
<dbReference type="Gene3D" id="3.20.20.70">
    <property type="entry name" value="Aldolase class I"/>
    <property type="match status" value="1"/>
</dbReference>
<keyword evidence="2" id="KW-0285">Flavoprotein</keyword>
<dbReference type="Pfam" id="PF00724">
    <property type="entry name" value="Oxidored_FMN"/>
    <property type="match status" value="1"/>
</dbReference>
<dbReference type="GO" id="GO:0003959">
    <property type="term" value="F:NADPH dehydrogenase activity"/>
    <property type="evidence" value="ECO:0007669"/>
    <property type="project" value="InterPro"/>
</dbReference>
<comment type="caution">
    <text evidence="7">The sequence shown here is derived from an EMBL/GenBank/DDBJ whole genome shotgun (WGS) entry which is preliminary data.</text>
</comment>
<evidence type="ECO:0000256" key="1">
    <source>
        <dbReference type="ARBA" id="ARBA00001917"/>
    </source>
</evidence>
<dbReference type="GO" id="GO:0050661">
    <property type="term" value="F:NADP binding"/>
    <property type="evidence" value="ECO:0007669"/>
    <property type="project" value="InterPro"/>
</dbReference>
<gene>
    <name evidence="7" type="ORF">E6C70_06495</name>
</gene>
<name>A0A4S4G0N3_9MICO</name>
<protein>
    <submittedName>
        <fullName evidence="7">NADH:flavin oxidoreductase/NADH oxidase</fullName>
    </submittedName>
</protein>
<proteinExistence type="predicted"/>
<reference evidence="7 8" key="1">
    <citation type="submission" date="2019-04" db="EMBL/GenBank/DDBJ databases">
        <authorList>
            <person name="Jiang L."/>
        </authorList>
    </citation>
    <scope>NUCLEOTIDE SEQUENCE [LARGE SCALE GENOMIC DNA]</scope>
    <source>
        <strain evidence="7 8">YIM 131861</strain>
    </source>
</reference>
<dbReference type="OrthoDB" id="3169239at2"/>
<dbReference type="InterPro" id="IPR044152">
    <property type="entry name" value="YqjM-like"/>
</dbReference>
<dbReference type="PANTHER" id="PTHR43303:SF4">
    <property type="entry name" value="NADPH DEHYDROGENASE C23G7.10C-RELATED"/>
    <property type="match status" value="1"/>
</dbReference>
<keyword evidence="4" id="KW-0521">NADP</keyword>
<keyword evidence="3" id="KW-0288">FMN</keyword>
<dbReference type="InterPro" id="IPR013785">
    <property type="entry name" value="Aldolase_TIM"/>
</dbReference>
<evidence type="ECO:0000256" key="4">
    <source>
        <dbReference type="ARBA" id="ARBA00022857"/>
    </source>
</evidence>
<dbReference type="RefSeq" id="WP_136423340.1">
    <property type="nucleotide sequence ID" value="NZ_SSSN01000003.1"/>
</dbReference>
<dbReference type="InterPro" id="IPR001155">
    <property type="entry name" value="OxRdtase_FMN_N"/>
</dbReference>
<accession>A0A4S4G0N3</accession>